<evidence type="ECO:0000256" key="1">
    <source>
        <dbReference type="ARBA" id="ARBA00004141"/>
    </source>
</evidence>
<dbReference type="GO" id="GO:0016020">
    <property type="term" value="C:membrane"/>
    <property type="evidence" value="ECO:0007669"/>
    <property type="project" value="UniProtKB-SubCell"/>
</dbReference>
<evidence type="ECO:0008006" key="8">
    <source>
        <dbReference type="Google" id="ProtNLM"/>
    </source>
</evidence>
<keyword evidence="3" id="KW-0325">Glycoprotein</keyword>
<evidence type="ECO:0000313" key="7">
    <source>
        <dbReference type="Proteomes" id="UP000722485"/>
    </source>
</evidence>
<dbReference type="PANTHER" id="PTHR11360:SF315">
    <property type="entry name" value="TRANSPORTER MCH2-RELATED"/>
    <property type="match status" value="1"/>
</dbReference>
<accession>A0A9P5H929</accession>
<feature type="transmembrane region" description="Helical" evidence="5">
    <location>
        <begin position="332"/>
        <end position="351"/>
    </location>
</feature>
<dbReference type="SUPFAM" id="SSF103473">
    <property type="entry name" value="MFS general substrate transporter"/>
    <property type="match status" value="1"/>
</dbReference>
<dbReference type="EMBL" id="JAANBB010000147">
    <property type="protein sequence ID" value="KAF7548462.1"/>
    <property type="molecule type" value="Genomic_DNA"/>
</dbReference>
<feature type="transmembrane region" description="Helical" evidence="5">
    <location>
        <begin position="225"/>
        <end position="245"/>
    </location>
</feature>
<keyword evidence="5" id="KW-0472">Membrane</keyword>
<keyword evidence="5" id="KW-1133">Transmembrane helix</keyword>
<feature type="transmembrane region" description="Helical" evidence="5">
    <location>
        <begin position="423"/>
        <end position="443"/>
    </location>
</feature>
<protein>
    <recommendedName>
        <fullName evidence="8">Major facilitator superfamily (MFS) profile domain-containing protein</fullName>
    </recommendedName>
</protein>
<feature type="region of interest" description="Disordered" evidence="4">
    <location>
        <begin position="1"/>
        <end position="62"/>
    </location>
</feature>
<feature type="transmembrane region" description="Helical" evidence="5">
    <location>
        <begin position="305"/>
        <end position="325"/>
    </location>
</feature>
<dbReference type="GO" id="GO:0022857">
    <property type="term" value="F:transmembrane transporter activity"/>
    <property type="evidence" value="ECO:0007669"/>
    <property type="project" value="InterPro"/>
</dbReference>
<keyword evidence="5" id="KW-0812">Transmembrane</keyword>
<comment type="subcellular location">
    <subcellularLocation>
        <location evidence="1">Membrane</location>
        <topology evidence="1">Multi-pass membrane protein</topology>
    </subcellularLocation>
</comment>
<dbReference type="Pfam" id="PF07690">
    <property type="entry name" value="MFS_1"/>
    <property type="match status" value="1"/>
</dbReference>
<proteinExistence type="inferred from homology"/>
<dbReference type="PANTHER" id="PTHR11360">
    <property type="entry name" value="MONOCARBOXYLATE TRANSPORTER"/>
    <property type="match status" value="1"/>
</dbReference>
<dbReference type="Gene3D" id="1.20.1250.20">
    <property type="entry name" value="MFS general substrate transporter like domains"/>
    <property type="match status" value="2"/>
</dbReference>
<feature type="transmembrane region" description="Helical" evidence="5">
    <location>
        <begin position="136"/>
        <end position="156"/>
    </location>
</feature>
<feature type="transmembrane region" description="Helical" evidence="5">
    <location>
        <begin position="194"/>
        <end position="213"/>
    </location>
</feature>
<feature type="transmembrane region" description="Helical" evidence="5">
    <location>
        <begin position="269"/>
        <end position="293"/>
    </location>
</feature>
<evidence type="ECO:0000256" key="3">
    <source>
        <dbReference type="ARBA" id="ARBA00023180"/>
    </source>
</evidence>
<sequence>MDEKRDLADRDPERDTGSPDTSTLNDGDAITAVQPTGNRDSPSDNDKISPVEDNGPPPPPNGGYGWVCTASVATINAHTWGLNSSYGVFLAYYLKNNTYPGATSLEYAFIGSLSVSCALLISPVATIAVREFGTKPTLFIGIFLETASLICASFAYKIWHLFLTQGILFGLGMGFLFVPSVGIVPQWFTTRRSLANGISAAGSGLGGLLYSLASGAMIKNLGVAWAFRILGIIVFVVNTICVLLVKDRNKIIGSRQAPFDIALFKRVEYLLLLGYGWFSMLGYIVLIFSLANYANAVGLDSSKAALVSAIFNLGQAFGRPFIGYFSDRTGRINMACLTTFMAAVFVFALWINGHVFGVLMVFTIVGGAVGGTFWATIAPVTAEVVGLADVPAALNLIWLVLVLPCTFSEPIALEIVARTGKYIGAQIFTGFMYIAAAMCLVVLRGWKIGEIAEIARVTHQAPENIDRVMTATSEVVSVKSKMAGRKRMFAECRKPGRV</sequence>
<feature type="compositionally biased region" description="Basic and acidic residues" evidence="4">
    <location>
        <begin position="1"/>
        <end position="17"/>
    </location>
</feature>
<comment type="caution">
    <text evidence="6">The sequence shown here is derived from an EMBL/GenBank/DDBJ whole genome shotgun (WGS) entry which is preliminary data.</text>
</comment>
<feature type="transmembrane region" description="Helical" evidence="5">
    <location>
        <begin position="107"/>
        <end position="129"/>
    </location>
</feature>
<dbReference type="Proteomes" id="UP000722485">
    <property type="component" value="Unassembled WGS sequence"/>
</dbReference>
<dbReference type="OrthoDB" id="6499973at2759"/>
<comment type="similarity">
    <text evidence="2">Belongs to the major facilitator superfamily. Monocarboxylate porter (TC 2.A.1.13) family.</text>
</comment>
<organism evidence="6 7">
    <name type="scientific">Cylindrodendrum hubeiense</name>
    <dbReference type="NCBI Taxonomy" id="595255"/>
    <lineage>
        <taxon>Eukaryota</taxon>
        <taxon>Fungi</taxon>
        <taxon>Dikarya</taxon>
        <taxon>Ascomycota</taxon>
        <taxon>Pezizomycotina</taxon>
        <taxon>Sordariomycetes</taxon>
        <taxon>Hypocreomycetidae</taxon>
        <taxon>Hypocreales</taxon>
        <taxon>Nectriaceae</taxon>
        <taxon>Cylindrodendrum</taxon>
    </lineage>
</organism>
<feature type="transmembrane region" description="Helical" evidence="5">
    <location>
        <begin position="357"/>
        <end position="377"/>
    </location>
</feature>
<evidence type="ECO:0000256" key="4">
    <source>
        <dbReference type="SAM" id="MobiDB-lite"/>
    </source>
</evidence>
<dbReference type="InterPro" id="IPR011701">
    <property type="entry name" value="MFS"/>
</dbReference>
<feature type="transmembrane region" description="Helical" evidence="5">
    <location>
        <begin position="162"/>
        <end position="182"/>
    </location>
</feature>
<name>A0A9P5H929_9HYPO</name>
<dbReference type="InterPro" id="IPR050327">
    <property type="entry name" value="Proton-linked_MCT"/>
</dbReference>
<reference evidence="6" key="1">
    <citation type="submission" date="2020-03" db="EMBL/GenBank/DDBJ databases">
        <title>Draft Genome Sequence of Cylindrodendrum hubeiense.</title>
        <authorList>
            <person name="Buettner E."/>
            <person name="Kellner H."/>
        </authorList>
    </citation>
    <scope>NUCLEOTIDE SEQUENCE</scope>
    <source>
        <strain evidence="6">IHI 201604</strain>
    </source>
</reference>
<evidence type="ECO:0000256" key="5">
    <source>
        <dbReference type="SAM" id="Phobius"/>
    </source>
</evidence>
<feature type="transmembrane region" description="Helical" evidence="5">
    <location>
        <begin position="384"/>
        <end position="403"/>
    </location>
</feature>
<gene>
    <name evidence="6" type="ORF">G7Z17_g7028</name>
</gene>
<feature type="compositionally biased region" description="Basic and acidic residues" evidence="4">
    <location>
        <begin position="41"/>
        <end position="50"/>
    </location>
</feature>
<dbReference type="AlphaFoldDB" id="A0A9P5H929"/>
<dbReference type="InterPro" id="IPR036259">
    <property type="entry name" value="MFS_trans_sf"/>
</dbReference>
<evidence type="ECO:0000313" key="6">
    <source>
        <dbReference type="EMBL" id="KAF7548462.1"/>
    </source>
</evidence>
<dbReference type="CDD" id="cd17352">
    <property type="entry name" value="MFS_MCT_SLC16"/>
    <property type="match status" value="1"/>
</dbReference>
<evidence type="ECO:0000256" key="2">
    <source>
        <dbReference type="ARBA" id="ARBA00006727"/>
    </source>
</evidence>
<keyword evidence="7" id="KW-1185">Reference proteome</keyword>